<keyword evidence="3" id="KW-1185">Reference proteome</keyword>
<evidence type="ECO:0000313" key="2">
    <source>
        <dbReference type="EMBL" id="KAK9886402.1"/>
    </source>
</evidence>
<evidence type="ECO:0000313" key="3">
    <source>
        <dbReference type="Proteomes" id="UP001431783"/>
    </source>
</evidence>
<proteinExistence type="predicted"/>
<protein>
    <submittedName>
        <fullName evidence="2">Uncharacterized protein</fullName>
    </submittedName>
</protein>
<dbReference type="AlphaFoldDB" id="A0AAW1V0Y5"/>
<dbReference type="EMBL" id="JARQZJ010000100">
    <property type="protein sequence ID" value="KAK9886402.1"/>
    <property type="molecule type" value="Genomic_DNA"/>
</dbReference>
<sequence>MSPSCERDIALIVLPLQYSKVAPSVPLIPNLPRRFATPLRVAFAAEKRSSAVADAVKRGAPPLRKKSFFFGGQFTAEKNRRSRGGRSGPRKPGAEFASPYPTTTASPVGGEPPSPDSVPYFVPCL</sequence>
<reference evidence="2 3" key="1">
    <citation type="submission" date="2023-03" db="EMBL/GenBank/DDBJ databases">
        <title>Genome insight into feeding habits of ladybird beetles.</title>
        <authorList>
            <person name="Li H.-S."/>
            <person name="Huang Y.-H."/>
            <person name="Pang H."/>
        </authorList>
    </citation>
    <scope>NUCLEOTIDE SEQUENCE [LARGE SCALE GENOMIC DNA]</scope>
    <source>
        <strain evidence="2">SYSU_2023b</strain>
        <tissue evidence="2">Whole body</tissue>
    </source>
</reference>
<gene>
    <name evidence="2" type="ORF">WA026_016678</name>
</gene>
<feature type="region of interest" description="Disordered" evidence="1">
    <location>
        <begin position="75"/>
        <end position="125"/>
    </location>
</feature>
<name>A0AAW1V0Y5_9CUCU</name>
<comment type="caution">
    <text evidence="2">The sequence shown here is derived from an EMBL/GenBank/DDBJ whole genome shotgun (WGS) entry which is preliminary data.</text>
</comment>
<accession>A0AAW1V0Y5</accession>
<evidence type="ECO:0000256" key="1">
    <source>
        <dbReference type="SAM" id="MobiDB-lite"/>
    </source>
</evidence>
<organism evidence="2 3">
    <name type="scientific">Henosepilachna vigintioctopunctata</name>
    <dbReference type="NCBI Taxonomy" id="420089"/>
    <lineage>
        <taxon>Eukaryota</taxon>
        <taxon>Metazoa</taxon>
        <taxon>Ecdysozoa</taxon>
        <taxon>Arthropoda</taxon>
        <taxon>Hexapoda</taxon>
        <taxon>Insecta</taxon>
        <taxon>Pterygota</taxon>
        <taxon>Neoptera</taxon>
        <taxon>Endopterygota</taxon>
        <taxon>Coleoptera</taxon>
        <taxon>Polyphaga</taxon>
        <taxon>Cucujiformia</taxon>
        <taxon>Coccinelloidea</taxon>
        <taxon>Coccinellidae</taxon>
        <taxon>Epilachninae</taxon>
        <taxon>Epilachnini</taxon>
        <taxon>Henosepilachna</taxon>
    </lineage>
</organism>
<dbReference type="Proteomes" id="UP001431783">
    <property type="component" value="Unassembled WGS sequence"/>
</dbReference>